<organism evidence="1 2">
    <name type="scientific">Aphis craccivora</name>
    <name type="common">Cowpea aphid</name>
    <dbReference type="NCBI Taxonomy" id="307492"/>
    <lineage>
        <taxon>Eukaryota</taxon>
        <taxon>Metazoa</taxon>
        <taxon>Ecdysozoa</taxon>
        <taxon>Arthropoda</taxon>
        <taxon>Hexapoda</taxon>
        <taxon>Insecta</taxon>
        <taxon>Pterygota</taxon>
        <taxon>Neoptera</taxon>
        <taxon>Paraneoptera</taxon>
        <taxon>Hemiptera</taxon>
        <taxon>Sternorrhyncha</taxon>
        <taxon>Aphidomorpha</taxon>
        <taxon>Aphidoidea</taxon>
        <taxon>Aphididae</taxon>
        <taxon>Aphidini</taxon>
        <taxon>Aphis</taxon>
        <taxon>Aphis</taxon>
    </lineage>
</organism>
<feature type="non-terminal residue" evidence="1">
    <location>
        <position position="45"/>
    </location>
</feature>
<evidence type="ECO:0000313" key="1">
    <source>
        <dbReference type="EMBL" id="KAF0766370.1"/>
    </source>
</evidence>
<evidence type="ECO:0000313" key="2">
    <source>
        <dbReference type="Proteomes" id="UP000478052"/>
    </source>
</evidence>
<sequence>MNRVLQFNQSAWLADYINLNTEMRKKALNDFEKDFFKLMNNSIFG</sequence>
<dbReference type="Proteomes" id="UP000478052">
    <property type="component" value="Unassembled WGS sequence"/>
</dbReference>
<proteinExistence type="predicted"/>
<gene>
    <name evidence="1" type="ORF">FWK35_00011995</name>
</gene>
<dbReference type="InterPro" id="IPR043502">
    <property type="entry name" value="DNA/RNA_pol_sf"/>
</dbReference>
<name>A0A6G0Z6S1_APHCR</name>
<dbReference type="SUPFAM" id="SSF56672">
    <property type="entry name" value="DNA/RNA polymerases"/>
    <property type="match status" value="1"/>
</dbReference>
<dbReference type="OrthoDB" id="6621203at2759"/>
<dbReference type="AlphaFoldDB" id="A0A6G0Z6S1"/>
<keyword evidence="2" id="KW-1185">Reference proteome</keyword>
<dbReference type="EMBL" id="VUJU01001207">
    <property type="protein sequence ID" value="KAF0766370.1"/>
    <property type="molecule type" value="Genomic_DNA"/>
</dbReference>
<reference evidence="1 2" key="1">
    <citation type="submission" date="2019-08" db="EMBL/GenBank/DDBJ databases">
        <title>Whole genome of Aphis craccivora.</title>
        <authorList>
            <person name="Voronova N.V."/>
            <person name="Shulinski R.S."/>
            <person name="Bandarenka Y.V."/>
            <person name="Zhorov D.G."/>
            <person name="Warner D."/>
        </authorList>
    </citation>
    <scope>NUCLEOTIDE SEQUENCE [LARGE SCALE GENOMIC DNA]</scope>
    <source>
        <strain evidence="1">180601</strain>
        <tissue evidence="1">Whole Body</tissue>
    </source>
</reference>
<dbReference type="GO" id="GO:0071897">
    <property type="term" value="P:DNA biosynthetic process"/>
    <property type="evidence" value="ECO:0007669"/>
    <property type="project" value="UniProtKB-ARBA"/>
</dbReference>
<comment type="caution">
    <text evidence="1">The sequence shown here is derived from an EMBL/GenBank/DDBJ whole genome shotgun (WGS) entry which is preliminary data.</text>
</comment>
<protein>
    <submittedName>
        <fullName evidence="1">Homeotic protein distal-less</fullName>
    </submittedName>
</protein>
<accession>A0A6G0Z6S1</accession>